<evidence type="ECO:0000256" key="1">
    <source>
        <dbReference type="ARBA" id="ARBA00002837"/>
    </source>
</evidence>
<dbReference type="AlphaFoldDB" id="A0A0N4V2G8"/>
<dbReference type="GO" id="GO:0005977">
    <property type="term" value="P:glycogen metabolic process"/>
    <property type="evidence" value="ECO:0007669"/>
    <property type="project" value="UniProtKB-UniPathway"/>
</dbReference>
<organism evidence="18">
    <name type="scientific">Enterobius vermicularis</name>
    <name type="common">Human pinworm</name>
    <dbReference type="NCBI Taxonomy" id="51028"/>
    <lineage>
        <taxon>Eukaryota</taxon>
        <taxon>Metazoa</taxon>
        <taxon>Ecdysozoa</taxon>
        <taxon>Nematoda</taxon>
        <taxon>Chromadorea</taxon>
        <taxon>Rhabditida</taxon>
        <taxon>Spirurina</taxon>
        <taxon>Oxyuridomorpha</taxon>
        <taxon>Oxyuroidea</taxon>
        <taxon>Oxyuridae</taxon>
        <taxon>Enterobius</taxon>
    </lineage>
</organism>
<dbReference type="OrthoDB" id="5971574at2759"/>
<evidence type="ECO:0000256" key="11">
    <source>
        <dbReference type="ARBA" id="ARBA00023288"/>
    </source>
</evidence>
<evidence type="ECO:0000256" key="2">
    <source>
        <dbReference type="ARBA" id="ARBA00004342"/>
    </source>
</evidence>
<reference evidence="16 17" key="2">
    <citation type="submission" date="2018-10" db="EMBL/GenBank/DDBJ databases">
        <authorList>
            <consortium name="Pathogen Informatics"/>
        </authorList>
    </citation>
    <scope>NUCLEOTIDE SEQUENCE [LARGE SCALE GENOMIC DNA]</scope>
</reference>
<dbReference type="Pfam" id="PF19292">
    <property type="entry name" value="KPBB_C"/>
    <property type="match status" value="1"/>
</dbReference>
<gene>
    <name evidence="16" type="ORF">EVEC_LOCUS3900</name>
</gene>
<dbReference type="InterPro" id="IPR012341">
    <property type="entry name" value="6hp_glycosidase-like_sf"/>
</dbReference>
<keyword evidence="12 13" id="KW-0636">Prenylation</keyword>
<evidence type="ECO:0000256" key="7">
    <source>
        <dbReference type="ARBA" id="ARBA00022600"/>
    </source>
</evidence>
<feature type="domain" description="GH15-like" evidence="14">
    <location>
        <begin position="8"/>
        <end position="949"/>
    </location>
</feature>
<accession>A0A0N4V2G8</accession>
<dbReference type="Gene3D" id="1.50.10.10">
    <property type="match status" value="1"/>
</dbReference>
<comment type="subcellular location">
    <subcellularLocation>
        <location evidence="2 13">Cell membrane</location>
        <topology evidence="2 13">Lipid-anchor</topology>
        <orientation evidence="2 13">Cytoplasmic side</orientation>
    </subcellularLocation>
</comment>
<reference evidence="18" key="1">
    <citation type="submission" date="2017-02" db="UniProtKB">
        <authorList>
            <consortium name="WormBaseParasite"/>
        </authorList>
    </citation>
    <scope>IDENTIFICATION</scope>
</reference>
<dbReference type="FunFam" id="1.50.10.10:FF:000004">
    <property type="entry name" value="Phosphorylase b kinase regulatory subunit"/>
    <property type="match status" value="1"/>
</dbReference>
<name>A0A0N4V2G8_ENTVE</name>
<evidence type="ECO:0000313" key="18">
    <source>
        <dbReference type="WBParaSite" id="EVEC_0000419201-mRNA-1"/>
    </source>
</evidence>
<keyword evidence="11 13" id="KW-0449">Lipoprotein</keyword>
<protein>
    <recommendedName>
        <fullName evidence="13">Phosphorylase b kinase regulatory subunit</fullName>
    </recommendedName>
</protein>
<evidence type="ECO:0000256" key="4">
    <source>
        <dbReference type="ARBA" id="ARBA00007128"/>
    </source>
</evidence>
<evidence type="ECO:0000313" key="17">
    <source>
        <dbReference type="Proteomes" id="UP000274131"/>
    </source>
</evidence>
<dbReference type="PANTHER" id="PTHR10749">
    <property type="entry name" value="PHOSPHORYLASE B KINASE REGULATORY SUBUNIT"/>
    <property type="match status" value="1"/>
</dbReference>
<proteinExistence type="inferred from homology"/>
<comment type="function">
    <text evidence="1">Phosphorylase b kinase catalyzes the phosphorylation of serine in certain substrates, including troponin I. The alpha chain may bind calmodulin.</text>
</comment>
<dbReference type="Pfam" id="PF00723">
    <property type="entry name" value="Glyco_hydro_15"/>
    <property type="match status" value="1"/>
</dbReference>
<dbReference type="GO" id="GO:0005964">
    <property type="term" value="C:phosphorylase kinase complex"/>
    <property type="evidence" value="ECO:0007669"/>
    <property type="project" value="TreeGrafter"/>
</dbReference>
<dbReference type="WBParaSite" id="EVEC_0000419201-mRNA-1">
    <property type="protein sequence ID" value="EVEC_0000419201-mRNA-1"/>
    <property type="gene ID" value="EVEC_0000419201"/>
</dbReference>
<dbReference type="InterPro" id="IPR045583">
    <property type="entry name" value="KPBA/B_C"/>
</dbReference>
<feature type="domain" description="Phosphorylase b kinase regulatory subunit alpha/beta C-terminal" evidence="15">
    <location>
        <begin position="1042"/>
        <end position="1195"/>
    </location>
</feature>
<dbReference type="UniPathway" id="UPA00163"/>
<keyword evidence="10 13" id="KW-0119">Carbohydrate metabolism</keyword>
<keyword evidence="6" id="KW-0597">Phosphoprotein</keyword>
<comment type="pathway">
    <text evidence="3 13">Glycan biosynthesis; glycogen metabolism.</text>
</comment>
<evidence type="ECO:0000256" key="13">
    <source>
        <dbReference type="RuleBase" id="RU364123"/>
    </source>
</evidence>
<keyword evidence="5 13" id="KW-1003">Cell membrane</keyword>
<evidence type="ECO:0000256" key="5">
    <source>
        <dbReference type="ARBA" id="ARBA00022475"/>
    </source>
</evidence>
<dbReference type="GO" id="GO:0005886">
    <property type="term" value="C:plasma membrane"/>
    <property type="evidence" value="ECO:0007669"/>
    <property type="project" value="UniProtKB-SubCell"/>
</dbReference>
<dbReference type="InterPro" id="IPR008928">
    <property type="entry name" value="6-hairpin_glycosidase_sf"/>
</dbReference>
<sequence length="1248" mass="140960">MRARSGSGVRLDRLMHLVEETIIKNQNPVTGLFANNNHDFPDHAWVRDNVYAAHAVWGMYRAYQKSADIDEDLAKANVLGLTCVKIMQSLLECMMRQADKVEQFKLHQRKGDALHAKYSVSTKNCVAGDYAWGHLQIDATSLFLLTLAQMTASGLQIIRNFDEVSFVQNLIYYIETGYRTPDYGIWERGDKTNQGIRELNASSVGMAKAALQAISDVGDLFGDGSKASVIHVLPDQIQQCSAVLTSMLPRESFSKETDSALLGIISYPAFAVEDQSLIQVTRDTIVDTLLGRYGCRRFLRDGYKTPLEDPSRLYYDNSELQQFEDVECEWPLFLCYLLLDAMFARDGEMVEHYWNILDRAIVVKDGCRLVPELYAVPFDGVAAEKRQRGTQERHIAGTTPYLWAQSLYILCCLLYEGFLNPAELDPLSRRLSAYEKRPPCEVQVSILAEDEEVQKELLSHEISVQQIAELDEVFSIQPASVFAKILSRVGQSKKLHLTGRPSDIDVGVLSTSRLYQIGQRFFIFTPQFMDRHRSHLMYDIRILMDEWSSELQYIYSSWNSTSVSGRPLVVLVVAKNMLEGDSGDKSAFLNSHMMATVVGTIKKISSGYLGGARVVMKNVSQFFRTTAVNKLEFGEAHIEEVLNEVGASGMIHRSLRTAEVSSTEGPFSPPRVQRSQSIKNRQLQFETVHKTSLRHRSIILDSDDVDLVSLRLPYANIQERSHLSSAQKLRAATTRLLSPVREKHRSPKLENGGRMVVNSNSVPTVTSASSLINISAESDKRLVTAQMDEMSTLSVVDMLHETDILEEQASIVHYLWMKKGPEYDTKLNGIEGSTVRALTEEVYAMACEKREWALVRLTSGLLKRQLDELAMSVTHLLVRQKQITIGMPSKKEEAVTCPKTREELANILNRAYGGDPNSFTLSQEIIVCLGTLVRTEPRLFVEMFRLRVGLIIQVRCSVLASELARLRSLSAADATQKLLTLSPFEVKSMLFALLSGRLLEDVNEDAESGAKEQRTGMGSIRKQIEEKRVSSRSGSVVRASWRKSMHEMQKESGLPPETFEEEEDIEETDDFQFGVWLRHRRIDGALNRVPRDFYATLWDTVRRFPRGLSINRIVLPWGVTQEMTRREIKFALQVEQVLNQIAEPEYREMIVEALALISKIDLLVKTDRPNIPKDKPFEVDSVVHLANKVFVEHNRQMGTIVMECCASGRRCEGAQGVCKHFYDSAPAGEYGTAHYLIKALMEIFGPHE</sequence>
<dbReference type="PANTHER" id="PTHR10749:SF7">
    <property type="entry name" value="PHOSPHORYLASE B KINASE REGULATORY SUBUNIT ALPHA-RELATED"/>
    <property type="match status" value="1"/>
</dbReference>
<evidence type="ECO:0000256" key="12">
    <source>
        <dbReference type="ARBA" id="ARBA00023289"/>
    </source>
</evidence>
<comment type="similarity">
    <text evidence="4 13">Belongs to the phosphorylase b kinase regulatory chain family.</text>
</comment>
<keyword evidence="7 13" id="KW-0321">Glycogen metabolism</keyword>
<dbReference type="SUPFAM" id="SSF48208">
    <property type="entry name" value="Six-hairpin glycosidases"/>
    <property type="match status" value="1"/>
</dbReference>
<evidence type="ECO:0000313" key="16">
    <source>
        <dbReference type="EMBL" id="VDD88926.1"/>
    </source>
</evidence>
<keyword evidence="17" id="KW-1185">Reference proteome</keyword>
<dbReference type="InterPro" id="IPR008734">
    <property type="entry name" value="PHK_A/B_su"/>
</dbReference>
<evidence type="ECO:0000256" key="10">
    <source>
        <dbReference type="ARBA" id="ARBA00023277"/>
    </source>
</evidence>
<evidence type="ECO:0000256" key="3">
    <source>
        <dbReference type="ARBA" id="ARBA00005131"/>
    </source>
</evidence>
<evidence type="ECO:0000259" key="15">
    <source>
        <dbReference type="Pfam" id="PF19292"/>
    </source>
</evidence>
<dbReference type="GO" id="GO:0005516">
    <property type="term" value="F:calmodulin binding"/>
    <property type="evidence" value="ECO:0007669"/>
    <property type="project" value="UniProtKB-KW"/>
</dbReference>
<evidence type="ECO:0000256" key="8">
    <source>
        <dbReference type="ARBA" id="ARBA00022860"/>
    </source>
</evidence>
<evidence type="ECO:0000256" key="9">
    <source>
        <dbReference type="ARBA" id="ARBA00023136"/>
    </source>
</evidence>
<evidence type="ECO:0000259" key="14">
    <source>
        <dbReference type="Pfam" id="PF00723"/>
    </source>
</evidence>
<dbReference type="Proteomes" id="UP000274131">
    <property type="component" value="Unassembled WGS sequence"/>
</dbReference>
<evidence type="ECO:0000256" key="6">
    <source>
        <dbReference type="ARBA" id="ARBA00022553"/>
    </source>
</evidence>
<keyword evidence="9 13" id="KW-0472">Membrane</keyword>
<dbReference type="InterPro" id="IPR011613">
    <property type="entry name" value="GH15-like"/>
</dbReference>
<dbReference type="EMBL" id="UXUI01007711">
    <property type="protein sequence ID" value="VDD88926.1"/>
    <property type="molecule type" value="Genomic_DNA"/>
</dbReference>
<dbReference type="STRING" id="51028.A0A0N4V2G8"/>
<keyword evidence="8 13" id="KW-0112">Calmodulin-binding</keyword>